<evidence type="ECO:0000259" key="9">
    <source>
        <dbReference type="Pfam" id="PF00749"/>
    </source>
</evidence>
<dbReference type="InterPro" id="IPR008925">
    <property type="entry name" value="aa_tRNA-synth_I_cd-bd_sf"/>
</dbReference>
<sequence>MSNNQSQFVSFSVTFRGVEMSPQQQTGVQQVSQHRKSKKEKKTSTLQPPSAKEARSCMCEYQDGPKPTCYQLYCFKSLRVSPIVGGEPSSTIEDCKLSPDVRETRLVCGLTGSRHEYSHRCWNDVKKEINKQTCFDYLRAQQQSRNKSKTQLVRIVCLRVCFAGIAPDESSRRGGDYGPYVQSERLPLYSQAAASLLQTGHAYYCFCSNQRLDLLKREAQRSGHVPRYDNRCRQLRPEQVQEKLARGVPRAVRFKLDAGAEPFRDAIFGWTRHEVAAVEGDPVILKADGFPTYHLANVVDDHHMRVSHVLRGSEWLISTAKHLQLFRALRWTPPVYAHLPLLLNRDGSKLSKRQGDIFVQRFREQGVLPETLLDIVTHAGSGFDENLDADEVSENKRSLYTQSFQGFVSADNRIGRRLDELVREFNISKVATHSALLDLDKLDEFNRVHLQHRIEDEEKCAALRDELRQHVLHTHGSQISDRAVLEPQYIQRVLQLRKVTERQISRRAFVTIVRADTNSTERHSLRFERGHICSLRELLNHTYAYLWIRPRVTRQQLQEVSAEAENIVAAVIRLMASGSSIESTERLNAELKMITSRLNNTKYSGVMRVLRLALSAQQQGPSVAEMMLSLGGQEVCVRLQKSLEH</sequence>
<reference evidence="11 12" key="1">
    <citation type="submission" date="2022-01" db="EMBL/GenBank/DDBJ databases">
        <title>A high-quality chromosome-level genome assembly of rohu carp, Labeo rohita.</title>
        <authorList>
            <person name="Arick M.A. II"/>
            <person name="Hsu C.-Y."/>
            <person name="Magbanua Z."/>
            <person name="Pechanova O."/>
            <person name="Grover C."/>
            <person name="Miller E."/>
            <person name="Thrash A."/>
            <person name="Ezzel L."/>
            <person name="Alam S."/>
            <person name="Benzie J."/>
            <person name="Hamilton M."/>
            <person name="Karsi A."/>
            <person name="Lawrence M.L."/>
            <person name="Peterson D.G."/>
        </authorList>
    </citation>
    <scope>NUCLEOTIDE SEQUENCE [LARGE SCALE GENOMIC DNA]</scope>
    <source>
        <strain evidence="12">BAU-BD-2019</strain>
        <tissue evidence="11">Blood</tissue>
    </source>
</reference>
<name>A0ABQ8N1K7_LABRO</name>
<dbReference type="InterPro" id="IPR020751">
    <property type="entry name" value="aa-tRNA-synth_I_codon-bd_sub2"/>
</dbReference>
<keyword evidence="3 7" id="KW-0547">Nucleotide-binding</keyword>
<dbReference type="PANTHER" id="PTHR43311">
    <property type="entry name" value="GLUTAMATE--TRNA LIGASE"/>
    <property type="match status" value="1"/>
</dbReference>
<dbReference type="InterPro" id="IPR049940">
    <property type="entry name" value="GluQ/Sye"/>
</dbReference>
<feature type="domain" description="Glutamyl/glutaminyl-tRNA synthetase class Ib catalytic" evidence="9">
    <location>
        <begin position="138"/>
        <end position="383"/>
    </location>
</feature>
<evidence type="ECO:0000256" key="1">
    <source>
        <dbReference type="ARBA" id="ARBA00007894"/>
    </source>
</evidence>
<keyword evidence="5 7" id="KW-0648">Protein biosynthesis</keyword>
<evidence type="ECO:0000313" key="11">
    <source>
        <dbReference type="EMBL" id="KAI2668865.1"/>
    </source>
</evidence>
<dbReference type="EMBL" id="JACTAM010000001">
    <property type="protein sequence ID" value="KAI2668865.1"/>
    <property type="molecule type" value="Genomic_DNA"/>
</dbReference>
<keyword evidence="12" id="KW-1185">Reference proteome</keyword>
<dbReference type="SUPFAM" id="SSF52374">
    <property type="entry name" value="Nucleotidylyl transferase"/>
    <property type="match status" value="1"/>
</dbReference>
<evidence type="ECO:0000256" key="7">
    <source>
        <dbReference type="RuleBase" id="RU363037"/>
    </source>
</evidence>
<protein>
    <submittedName>
        <fullName evidence="11">Glutamate--tRNA ligase, mitochondrial</fullName>
    </submittedName>
</protein>
<comment type="similarity">
    <text evidence="1">Belongs to the class-I aminoacyl-tRNA synthetase family. Glutamate--tRNA ligase type 1 subfamily.</text>
</comment>
<evidence type="ECO:0000256" key="2">
    <source>
        <dbReference type="ARBA" id="ARBA00022598"/>
    </source>
</evidence>
<evidence type="ECO:0000256" key="4">
    <source>
        <dbReference type="ARBA" id="ARBA00022840"/>
    </source>
</evidence>
<dbReference type="InterPro" id="IPR045462">
    <property type="entry name" value="aa-tRNA-synth_I_cd-bd"/>
</dbReference>
<dbReference type="Pfam" id="PF19269">
    <property type="entry name" value="Anticodon_2"/>
    <property type="match status" value="1"/>
</dbReference>
<dbReference type="Proteomes" id="UP000830375">
    <property type="component" value="Unassembled WGS sequence"/>
</dbReference>
<dbReference type="Gene3D" id="3.40.50.620">
    <property type="entry name" value="HUPs"/>
    <property type="match status" value="1"/>
</dbReference>
<gene>
    <name evidence="11" type="ORF">H4Q32_027166</name>
</gene>
<accession>A0ABQ8N1K7</accession>
<dbReference type="InterPro" id="IPR020058">
    <property type="entry name" value="Glu/Gln-tRNA-synth_Ib_cat-dom"/>
</dbReference>
<evidence type="ECO:0000256" key="3">
    <source>
        <dbReference type="ARBA" id="ARBA00022741"/>
    </source>
</evidence>
<proteinExistence type="inferred from homology"/>
<keyword evidence="4 7" id="KW-0067">ATP-binding</keyword>
<feature type="compositionally biased region" description="Low complexity" evidence="8">
    <location>
        <begin position="23"/>
        <end position="32"/>
    </location>
</feature>
<dbReference type="Pfam" id="PF00749">
    <property type="entry name" value="tRNA-synt_1c"/>
    <property type="match status" value="1"/>
</dbReference>
<comment type="caution">
    <text evidence="11">The sequence shown here is derived from an EMBL/GenBank/DDBJ whole genome shotgun (WGS) entry which is preliminary data.</text>
</comment>
<dbReference type="Gene3D" id="1.10.10.350">
    <property type="match status" value="1"/>
</dbReference>
<dbReference type="SUPFAM" id="SSF48163">
    <property type="entry name" value="An anticodon-binding domain of class I aminoacyl-tRNA synthetases"/>
    <property type="match status" value="1"/>
</dbReference>
<dbReference type="PANTHER" id="PTHR43311:SF2">
    <property type="entry name" value="GLUTAMATE--TRNA LIGASE, MITOCHONDRIAL-RELATED"/>
    <property type="match status" value="1"/>
</dbReference>
<evidence type="ECO:0000256" key="5">
    <source>
        <dbReference type="ARBA" id="ARBA00022917"/>
    </source>
</evidence>
<evidence type="ECO:0000256" key="6">
    <source>
        <dbReference type="ARBA" id="ARBA00023146"/>
    </source>
</evidence>
<keyword evidence="2 7" id="KW-0436">Ligase</keyword>
<evidence type="ECO:0000259" key="10">
    <source>
        <dbReference type="Pfam" id="PF19269"/>
    </source>
</evidence>
<feature type="domain" description="Aminoacyl-tRNA synthetase class I anticodon-binding" evidence="10">
    <location>
        <begin position="558"/>
        <end position="642"/>
    </location>
</feature>
<dbReference type="InterPro" id="IPR014729">
    <property type="entry name" value="Rossmann-like_a/b/a_fold"/>
</dbReference>
<keyword evidence="6 7" id="KW-0030">Aminoacyl-tRNA synthetase</keyword>
<dbReference type="GO" id="GO:0016874">
    <property type="term" value="F:ligase activity"/>
    <property type="evidence" value="ECO:0007669"/>
    <property type="project" value="UniProtKB-KW"/>
</dbReference>
<evidence type="ECO:0000256" key="8">
    <source>
        <dbReference type="SAM" id="MobiDB-lite"/>
    </source>
</evidence>
<evidence type="ECO:0000313" key="12">
    <source>
        <dbReference type="Proteomes" id="UP000830375"/>
    </source>
</evidence>
<feature type="region of interest" description="Disordered" evidence="8">
    <location>
        <begin position="21"/>
        <end position="49"/>
    </location>
</feature>
<organism evidence="11 12">
    <name type="scientific">Labeo rohita</name>
    <name type="common">Indian major carp</name>
    <name type="synonym">Cyprinus rohita</name>
    <dbReference type="NCBI Taxonomy" id="84645"/>
    <lineage>
        <taxon>Eukaryota</taxon>
        <taxon>Metazoa</taxon>
        <taxon>Chordata</taxon>
        <taxon>Craniata</taxon>
        <taxon>Vertebrata</taxon>
        <taxon>Euteleostomi</taxon>
        <taxon>Actinopterygii</taxon>
        <taxon>Neopterygii</taxon>
        <taxon>Teleostei</taxon>
        <taxon>Ostariophysi</taxon>
        <taxon>Cypriniformes</taxon>
        <taxon>Cyprinidae</taxon>
        <taxon>Labeoninae</taxon>
        <taxon>Labeonini</taxon>
        <taxon>Labeo</taxon>
    </lineage>
</organism>